<proteinExistence type="predicted"/>
<keyword evidence="3" id="KW-1185">Reference proteome</keyword>
<evidence type="ECO:0000313" key="3">
    <source>
        <dbReference type="Proteomes" id="UP001057375"/>
    </source>
</evidence>
<gene>
    <name evidence="2" type="ORF">ADUPG1_000395</name>
</gene>
<reference evidence="2" key="1">
    <citation type="submission" date="2022-03" db="EMBL/GenBank/DDBJ databases">
        <title>Draft genome sequence of Aduncisulcus paluster, a free-living microaerophilic Fornicata.</title>
        <authorList>
            <person name="Yuyama I."/>
            <person name="Kume K."/>
            <person name="Tamura T."/>
            <person name="Inagaki Y."/>
            <person name="Hashimoto T."/>
        </authorList>
    </citation>
    <scope>NUCLEOTIDE SEQUENCE</scope>
    <source>
        <strain evidence="2">NY0171</strain>
    </source>
</reference>
<evidence type="ECO:0000313" key="2">
    <source>
        <dbReference type="EMBL" id="GKT28062.1"/>
    </source>
</evidence>
<feature type="compositionally biased region" description="Basic and acidic residues" evidence="1">
    <location>
        <begin position="80"/>
        <end position="93"/>
    </location>
</feature>
<sequence>MHPISSHSTYGSSSIPYASSGTFSGHIDQRSGSYPSYPGQHSPQQQYIAGYGHLQQPQPTIPSHMYRKSPVPPGSQSTQHEYHKPQPSPDEKSVTLTIKMTPDEYRLLEQRRKEYHK</sequence>
<feature type="region of interest" description="Disordered" evidence="1">
    <location>
        <begin position="1"/>
        <end position="93"/>
    </location>
</feature>
<protein>
    <submittedName>
        <fullName evidence="2">Uncharacterized protein</fullName>
    </submittedName>
</protein>
<evidence type="ECO:0000256" key="1">
    <source>
        <dbReference type="SAM" id="MobiDB-lite"/>
    </source>
</evidence>
<accession>A0ABQ5K7X6</accession>
<name>A0ABQ5K7X6_9EUKA</name>
<feature type="compositionally biased region" description="Low complexity" evidence="1">
    <location>
        <begin position="1"/>
        <end position="17"/>
    </location>
</feature>
<feature type="compositionally biased region" description="Polar residues" evidence="1">
    <location>
        <begin position="30"/>
        <end position="47"/>
    </location>
</feature>
<dbReference type="EMBL" id="BQXS01000136">
    <property type="protein sequence ID" value="GKT28062.1"/>
    <property type="molecule type" value="Genomic_DNA"/>
</dbReference>
<organism evidence="2 3">
    <name type="scientific">Aduncisulcus paluster</name>
    <dbReference type="NCBI Taxonomy" id="2918883"/>
    <lineage>
        <taxon>Eukaryota</taxon>
        <taxon>Metamonada</taxon>
        <taxon>Carpediemonas-like organisms</taxon>
        <taxon>Aduncisulcus</taxon>
    </lineage>
</organism>
<dbReference type="Proteomes" id="UP001057375">
    <property type="component" value="Unassembled WGS sequence"/>
</dbReference>
<comment type="caution">
    <text evidence="2">The sequence shown here is derived from an EMBL/GenBank/DDBJ whole genome shotgun (WGS) entry which is preliminary data.</text>
</comment>